<keyword evidence="5 15" id="KW-0489">Methyltransferase</keyword>
<dbReference type="RefSeq" id="XP_018735121.1">
    <property type="nucleotide sequence ID" value="XM_018882876.1"/>
</dbReference>
<evidence type="ECO:0000256" key="6">
    <source>
        <dbReference type="ARBA" id="ARBA00022679"/>
    </source>
</evidence>
<dbReference type="GO" id="GO:0030488">
    <property type="term" value="P:tRNA methylation"/>
    <property type="evidence" value="ECO:0007669"/>
    <property type="project" value="InterPro"/>
</dbReference>
<evidence type="ECO:0000256" key="13">
    <source>
        <dbReference type="ARBA" id="ARBA00048635"/>
    </source>
</evidence>
<keyword evidence="11 15" id="KW-0862">Zinc</keyword>
<accession>A0A167D9G4</accession>
<keyword evidence="9 15" id="KW-0479">Metal-binding</keyword>
<evidence type="ECO:0000256" key="7">
    <source>
        <dbReference type="ARBA" id="ARBA00022691"/>
    </source>
</evidence>
<comment type="catalytic activity">
    <reaction evidence="13 15">
        <text>cytidine(4) in tRNA(Gly)(GCC) + S-adenosyl-L-methionine = 2'-O-methylcytidine(4) in tRNA(Gly)(GCC) + S-adenosyl-L-homocysteine + H(+)</text>
        <dbReference type="Rhea" id="RHEA:43192"/>
        <dbReference type="Rhea" id="RHEA-COMP:10399"/>
        <dbReference type="Rhea" id="RHEA-COMP:10400"/>
        <dbReference type="ChEBI" id="CHEBI:15378"/>
        <dbReference type="ChEBI" id="CHEBI:57856"/>
        <dbReference type="ChEBI" id="CHEBI:59789"/>
        <dbReference type="ChEBI" id="CHEBI:74495"/>
        <dbReference type="ChEBI" id="CHEBI:82748"/>
        <dbReference type="EC" id="2.1.1.225"/>
    </reaction>
</comment>
<evidence type="ECO:0000256" key="10">
    <source>
        <dbReference type="ARBA" id="ARBA00022771"/>
    </source>
</evidence>
<dbReference type="Pfam" id="PF05206">
    <property type="entry name" value="TRM13"/>
    <property type="match status" value="1"/>
</dbReference>
<dbReference type="PANTHER" id="PTHR12998:SF0">
    <property type="entry name" value="TRNA:M(4)X MODIFICATION ENZYME TRM13 HOMOLOG"/>
    <property type="match status" value="1"/>
</dbReference>
<organism evidence="19 20">
    <name type="scientific">Sugiyamaella lignohabitans</name>
    <dbReference type="NCBI Taxonomy" id="796027"/>
    <lineage>
        <taxon>Eukaryota</taxon>
        <taxon>Fungi</taxon>
        <taxon>Dikarya</taxon>
        <taxon>Ascomycota</taxon>
        <taxon>Saccharomycotina</taxon>
        <taxon>Dipodascomycetes</taxon>
        <taxon>Dipodascales</taxon>
        <taxon>Trichomonascaceae</taxon>
        <taxon>Sugiyamaella</taxon>
    </lineage>
</organism>
<evidence type="ECO:0000256" key="14">
    <source>
        <dbReference type="ARBA" id="ARBA00049393"/>
    </source>
</evidence>
<protein>
    <recommendedName>
        <fullName evidence="4 15">tRNA:m(4)X modification enzyme TRM13</fullName>
        <ecNumber evidence="3 15">2.1.1.225</ecNumber>
    </recommendedName>
</protein>
<keyword evidence="8 15" id="KW-0819">tRNA processing</keyword>
<evidence type="ECO:0000256" key="2">
    <source>
        <dbReference type="ARBA" id="ARBA00005265"/>
    </source>
</evidence>
<keyword evidence="6 15" id="KW-0808">Transferase</keyword>
<dbReference type="Pfam" id="PF05253">
    <property type="entry name" value="zf-U11-48K"/>
    <property type="match status" value="1"/>
</dbReference>
<comment type="catalytic activity">
    <reaction evidence="12 15">
        <text>cytidine(4) in tRNA(Pro) + S-adenosyl-L-methionine = 2'-O-methylcytidine(4) in tRNA(Pro) + S-adenosyl-L-homocysteine + H(+)</text>
        <dbReference type="Rhea" id="RHEA:32767"/>
        <dbReference type="Rhea" id="RHEA-COMP:10397"/>
        <dbReference type="Rhea" id="RHEA-COMP:10398"/>
        <dbReference type="ChEBI" id="CHEBI:15378"/>
        <dbReference type="ChEBI" id="CHEBI:57856"/>
        <dbReference type="ChEBI" id="CHEBI:59789"/>
        <dbReference type="ChEBI" id="CHEBI:74495"/>
        <dbReference type="ChEBI" id="CHEBI:82748"/>
        <dbReference type="EC" id="2.1.1.225"/>
    </reaction>
</comment>
<dbReference type="Proteomes" id="UP000189580">
    <property type="component" value="Chromosome a"/>
</dbReference>
<feature type="coiled-coil region" evidence="16">
    <location>
        <begin position="107"/>
        <end position="134"/>
    </location>
</feature>
<evidence type="ECO:0000256" key="16">
    <source>
        <dbReference type="SAM" id="Coils"/>
    </source>
</evidence>
<keyword evidence="20" id="KW-1185">Reference proteome</keyword>
<evidence type="ECO:0000256" key="8">
    <source>
        <dbReference type="ARBA" id="ARBA00022694"/>
    </source>
</evidence>
<evidence type="ECO:0000256" key="5">
    <source>
        <dbReference type="ARBA" id="ARBA00022603"/>
    </source>
</evidence>
<comment type="catalytic activity">
    <reaction evidence="14 15">
        <text>adenosine(4) in tRNA(His) + S-adenosyl-L-methionine = 2'-O-methyladenosine(4) in tRNA(His) + S-adenosyl-L-homocysteine + H(+)</text>
        <dbReference type="Rhea" id="RHEA:43196"/>
        <dbReference type="Rhea" id="RHEA-COMP:10401"/>
        <dbReference type="Rhea" id="RHEA-COMP:10402"/>
        <dbReference type="ChEBI" id="CHEBI:15378"/>
        <dbReference type="ChEBI" id="CHEBI:57856"/>
        <dbReference type="ChEBI" id="CHEBI:59789"/>
        <dbReference type="ChEBI" id="CHEBI:74411"/>
        <dbReference type="ChEBI" id="CHEBI:74477"/>
        <dbReference type="EC" id="2.1.1.225"/>
    </reaction>
</comment>
<evidence type="ECO:0000256" key="4">
    <source>
        <dbReference type="ARBA" id="ARBA00015883"/>
    </source>
</evidence>
<comment type="function">
    <text evidence="1 15">tRNA methylase which 2'-O-methylates cytidine(4) in tRNA(Pro) and tRNA(Gly)(GCC), and adenosine(4) in tRNA(His).</text>
</comment>
<dbReference type="GeneID" id="30037988"/>
<proteinExistence type="inferred from homology"/>
<dbReference type="GO" id="GO:0106050">
    <property type="term" value="F:tRNA 2'-O-methyltransferase activity"/>
    <property type="evidence" value="ECO:0007669"/>
    <property type="project" value="UniProtKB-UniRule"/>
</dbReference>
<dbReference type="EMBL" id="CP014501">
    <property type="protein sequence ID" value="ANB12644.1"/>
    <property type="molecule type" value="Genomic_DNA"/>
</dbReference>
<dbReference type="InterPro" id="IPR007871">
    <property type="entry name" value="Methyltransferase_TRM13"/>
</dbReference>
<evidence type="ECO:0000256" key="15">
    <source>
        <dbReference type="RuleBase" id="RU367103"/>
    </source>
</evidence>
<dbReference type="OrthoDB" id="258806at2759"/>
<sequence length="483" mass="55026">MTRRADETYCAQHILLVKDSVNGRKRVPCPLDKGHSVWADQLKHHMEKCRAKPKDSEDVWYNEDMNITDKEYKEKGNKNVTKGPVDVTKWIPILTELYEREVKQHPVTRDIRQNDGLKLRLQELENKKHAIQQSSLIGHMADSGLLYDDESGADTLIIEFGCGRAELSRYIYRSQLLNHLQRIENKTSETSKKPKLPKSKFLLVDRSKPRMKLDCKLTEEYETFKQIHSTVSDIEKVLEPEYARLKIDIKDLDLDKSPFIAQSSNTEKLKVTAVSKHLCGCATDLTLACLKNSHLTQQDNPARLHGVVIALCCRQLCSYETYPLAGRDWLIANEIGAEGFRAITRLTSWAVCGTREKKPKADGKNNQEDQNTEQAIEIKENGIAAEGNQALESKNDTNRVEATVDTEETTSTEYTDSKEDTNGLTTLRMTEEERERIGLMARRVIDYGRVKSLQQLGYKAQVVEYVDKSISLENHCLVVTGIQ</sequence>
<dbReference type="GO" id="GO:0008270">
    <property type="term" value="F:zinc ion binding"/>
    <property type="evidence" value="ECO:0007669"/>
    <property type="project" value="UniProtKB-KW"/>
</dbReference>
<dbReference type="EC" id="2.1.1.225" evidence="3 15"/>
<evidence type="ECO:0000256" key="12">
    <source>
        <dbReference type="ARBA" id="ARBA00048165"/>
    </source>
</evidence>
<dbReference type="AlphaFoldDB" id="A0A167D9G4"/>
<comment type="similarity">
    <text evidence="2 15">Belongs to the methyltransferase TRM13 family.</text>
</comment>
<feature type="region of interest" description="Disordered" evidence="17">
    <location>
        <begin position="394"/>
        <end position="420"/>
    </location>
</feature>
<name>A0A167D9G4_9ASCO</name>
<evidence type="ECO:0000256" key="17">
    <source>
        <dbReference type="SAM" id="MobiDB-lite"/>
    </source>
</evidence>
<keyword evidence="16" id="KW-0175">Coiled coil</keyword>
<dbReference type="PANTHER" id="PTHR12998">
    <property type="entry name" value="TRNA:M(4)X MODIFICATION ENZYME TRM13 HOMOLOG"/>
    <property type="match status" value="1"/>
</dbReference>
<evidence type="ECO:0000256" key="11">
    <source>
        <dbReference type="ARBA" id="ARBA00022833"/>
    </source>
</evidence>
<dbReference type="InterPro" id="IPR022776">
    <property type="entry name" value="TRM13/UPF0224_CHHC_Znf_dom"/>
</dbReference>
<keyword evidence="7 15" id="KW-0949">S-adenosyl-L-methionine</keyword>
<evidence type="ECO:0000313" key="20">
    <source>
        <dbReference type="Proteomes" id="UP000189580"/>
    </source>
</evidence>
<dbReference type="PROSITE" id="PS51800">
    <property type="entry name" value="ZF_CHHC_U11_48K"/>
    <property type="match status" value="1"/>
</dbReference>
<reference evidence="19 20" key="1">
    <citation type="submission" date="2016-02" db="EMBL/GenBank/DDBJ databases">
        <title>Complete genome sequence and transcriptome regulation of the pentose utilising yeast Sugiyamaella lignohabitans.</title>
        <authorList>
            <person name="Bellasio M."/>
            <person name="Peymann A."/>
            <person name="Valli M."/>
            <person name="Sipitzky M."/>
            <person name="Graf A."/>
            <person name="Sauer M."/>
            <person name="Marx H."/>
            <person name="Mattanovich D."/>
        </authorList>
    </citation>
    <scope>NUCLEOTIDE SEQUENCE [LARGE SCALE GENOMIC DNA]</scope>
    <source>
        <strain evidence="19 20">CBS 10342</strain>
    </source>
</reference>
<dbReference type="KEGG" id="slb:AWJ20_904"/>
<dbReference type="InterPro" id="IPR039044">
    <property type="entry name" value="Trm13"/>
</dbReference>
<keyword evidence="10 15" id="KW-0863">Zinc-finger</keyword>
<evidence type="ECO:0000256" key="9">
    <source>
        <dbReference type="ARBA" id="ARBA00022723"/>
    </source>
</evidence>
<evidence type="ECO:0000256" key="3">
    <source>
        <dbReference type="ARBA" id="ARBA00012810"/>
    </source>
</evidence>
<gene>
    <name evidence="19" type="primary">TRM13</name>
    <name evidence="19" type="ORF">AWJ20_904</name>
</gene>
<feature type="domain" description="CHHC U11-48K-type" evidence="18">
    <location>
        <begin position="26"/>
        <end position="53"/>
    </location>
</feature>
<evidence type="ECO:0000259" key="18">
    <source>
        <dbReference type="PROSITE" id="PS51800"/>
    </source>
</evidence>
<evidence type="ECO:0000313" key="19">
    <source>
        <dbReference type="EMBL" id="ANB12644.1"/>
    </source>
</evidence>
<evidence type="ECO:0000256" key="1">
    <source>
        <dbReference type="ARBA" id="ARBA00002267"/>
    </source>
</evidence>